<evidence type="ECO:0000313" key="4">
    <source>
        <dbReference type="Proteomes" id="UP000488299"/>
    </source>
</evidence>
<dbReference type="SUPFAM" id="SSF82171">
    <property type="entry name" value="DPP6 N-terminal domain-like"/>
    <property type="match status" value="1"/>
</dbReference>
<evidence type="ECO:0000313" key="3">
    <source>
        <dbReference type="EMBL" id="KAB7727650.1"/>
    </source>
</evidence>
<dbReference type="InterPro" id="IPR050278">
    <property type="entry name" value="Serine_Prot_S9B/DPPIV"/>
</dbReference>
<reference evidence="3 4" key="1">
    <citation type="submission" date="2019-10" db="EMBL/GenBank/DDBJ databases">
        <title>Rudanella paleaurantiibacter sp. nov., isolated from sludge.</title>
        <authorList>
            <person name="Xu S.Q."/>
        </authorList>
    </citation>
    <scope>NUCLEOTIDE SEQUENCE [LARGE SCALE GENOMIC DNA]</scope>
    <source>
        <strain evidence="3 4">HX-22-17</strain>
    </source>
</reference>
<dbReference type="Gene3D" id="3.40.50.1820">
    <property type="entry name" value="alpha/beta hydrolase"/>
    <property type="match status" value="1"/>
</dbReference>
<evidence type="ECO:0000259" key="2">
    <source>
        <dbReference type="Pfam" id="PF00930"/>
    </source>
</evidence>
<organism evidence="3 4">
    <name type="scientific">Rudanella paleaurantiibacter</name>
    <dbReference type="NCBI Taxonomy" id="2614655"/>
    <lineage>
        <taxon>Bacteria</taxon>
        <taxon>Pseudomonadati</taxon>
        <taxon>Bacteroidota</taxon>
        <taxon>Cytophagia</taxon>
        <taxon>Cytophagales</taxon>
        <taxon>Cytophagaceae</taxon>
        <taxon>Rudanella</taxon>
    </lineage>
</organism>
<keyword evidence="4" id="KW-1185">Reference proteome</keyword>
<dbReference type="InterPro" id="IPR002469">
    <property type="entry name" value="Peptidase_S9B_N"/>
</dbReference>
<sequence length="739" mass="82355">MRVASFLHPRVTTALLLGLVSTPFLSLGQGRGTGGGRWSADGRTLLAVDNGGIVRTDVVTGQSTVLVPTAQLKRPDVRTGDTPAPLPVADFEFSRDSSKVLLFTNTARVWRYNSRGDYYLLDRASGTVRRVGAGQPGQSLLYAKLSPDGSRVAYVSRNNIYVEDAANPGKATALTTDGTRKRINGTFDWVYEEEFGCRDGFRWSPDSKQIAYWQVDATNIRDYLMINTTDSVYSRVIPVEYPKVGEAPSPTRIGVVSASGGATTWLQIPGDPQQHYLTRMEWVPTGNTLIIQQLNRKQNSSILFLGQPTGSVTPIHRETDAAWIDAKARWNGGDPSGWEWLDGGKSFLWVSEKDGWRHLYRITTNGKTETLLTPGQYDMAKINRIDEAGGYVYFTASPENPIQRYLFRVRLDGKGKLERLTPAGQVGTHDYNVSPNGRYALHSFNSHQQTPVREWVQLPDHKVVRPLGGSVGTRPGRDVRFFTVTTADGVTLDGWMVRPANFDSTKKYPVVFHVYGEPASVTTNDVFSAGSNNLFAGDMAKAGYCYVALDNRGTPNLKGAAWRKSIYRQIGRLNIRDQAMGARKLFEQHNWLDTSRVAVWGWSGGGSTTLHLLFQYPEIYKTGIAIAAVANQLFYDNIYQERYMGLPQENREDFVAGSPITYAKNLRGNLLYIHGTGDDNVHYDNAEVLVNELVKHNKQFQFMAYPNRTHGISEGEGTTEHLRTLYTKFLTEHCPPGPR</sequence>
<dbReference type="RefSeq" id="WP_152126282.1">
    <property type="nucleotide sequence ID" value="NZ_WELI01000010.1"/>
</dbReference>
<protein>
    <submittedName>
        <fullName evidence="3">Prolyl oligopeptidase family serine peptidase</fullName>
    </submittedName>
</protein>
<dbReference type="Gene3D" id="2.140.10.30">
    <property type="entry name" value="Dipeptidylpeptidase IV, N-terminal domain"/>
    <property type="match status" value="1"/>
</dbReference>
<dbReference type="GO" id="GO:0008236">
    <property type="term" value="F:serine-type peptidase activity"/>
    <property type="evidence" value="ECO:0007669"/>
    <property type="project" value="InterPro"/>
</dbReference>
<dbReference type="PANTHER" id="PTHR11731:SF193">
    <property type="entry name" value="DIPEPTIDYL PEPTIDASE 9"/>
    <property type="match status" value="1"/>
</dbReference>
<dbReference type="Proteomes" id="UP000488299">
    <property type="component" value="Unassembled WGS sequence"/>
</dbReference>
<dbReference type="InterPro" id="IPR001375">
    <property type="entry name" value="Peptidase_S9_cat"/>
</dbReference>
<feature type="domain" description="Peptidase S9 prolyl oligopeptidase catalytic" evidence="1">
    <location>
        <begin position="539"/>
        <end position="732"/>
    </location>
</feature>
<dbReference type="SUPFAM" id="SSF53474">
    <property type="entry name" value="alpha/beta-Hydrolases"/>
    <property type="match status" value="1"/>
</dbReference>
<dbReference type="AlphaFoldDB" id="A0A7J5TUG6"/>
<gene>
    <name evidence="3" type="ORF">F5984_21530</name>
</gene>
<accession>A0A7J5TUG6</accession>
<dbReference type="EMBL" id="WELI01000010">
    <property type="protein sequence ID" value="KAB7727650.1"/>
    <property type="molecule type" value="Genomic_DNA"/>
</dbReference>
<comment type="caution">
    <text evidence="3">The sequence shown here is derived from an EMBL/GenBank/DDBJ whole genome shotgun (WGS) entry which is preliminary data.</text>
</comment>
<dbReference type="GO" id="GO:0006508">
    <property type="term" value="P:proteolysis"/>
    <property type="evidence" value="ECO:0007669"/>
    <property type="project" value="InterPro"/>
</dbReference>
<feature type="domain" description="Dipeptidylpeptidase IV N-terminal" evidence="2">
    <location>
        <begin position="94"/>
        <end position="448"/>
    </location>
</feature>
<evidence type="ECO:0000259" key="1">
    <source>
        <dbReference type="Pfam" id="PF00326"/>
    </source>
</evidence>
<proteinExistence type="predicted"/>
<dbReference type="PANTHER" id="PTHR11731">
    <property type="entry name" value="PROTEASE FAMILY S9B,C DIPEPTIDYL-PEPTIDASE IV-RELATED"/>
    <property type="match status" value="1"/>
</dbReference>
<name>A0A7J5TUG6_9BACT</name>
<dbReference type="InterPro" id="IPR029058">
    <property type="entry name" value="AB_hydrolase_fold"/>
</dbReference>
<dbReference type="Pfam" id="PF00326">
    <property type="entry name" value="Peptidase_S9"/>
    <property type="match status" value="1"/>
</dbReference>
<dbReference type="Pfam" id="PF00930">
    <property type="entry name" value="DPPIV_N"/>
    <property type="match status" value="1"/>
</dbReference>
<dbReference type="GO" id="GO:0008239">
    <property type="term" value="F:dipeptidyl-peptidase activity"/>
    <property type="evidence" value="ECO:0007669"/>
    <property type="project" value="TreeGrafter"/>
</dbReference>